<feature type="compositionally biased region" description="Gly residues" evidence="6">
    <location>
        <begin position="681"/>
        <end position="692"/>
    </location>
</feature>
<proteinExistence type="inferred from homology"/>
<reference evidence="8 9" key="2">
    <citation type="journal article" date="2017" name="Sci. Rep.">
        <title>Ant-infecting Ophiocordyceps genomes reveal a high diversity of potential behavioral manipulation genes and a possible major role for enterotoxins.</title>
        <authorList>
            <person name="de Bekker C."/>
            <person name="Ohm R.A."/>
            <person name="Evans H.C."/>
            <person name="Brachmann A."/>
            <person name="Hughes D.P."/>
        </authorList>
    </citation>
    <scope>NUCLEOTIDE SEQUENCE [LARGE SCALE GENOMIC DNA]</scope>
    <source>
        <strain evidence="8 9">SC16a</strain>
    </source>
</reference>
<dbReference type="PANTHER" id="PTHR21355">
    <property type="entry name" value="G-PROTEIN COUPLED RECEPTOR-ASSOCIATED PROTEIN LMBRD2"/>
    <property type="match status" value="1"/>
</dbReference>
<dbReference type="EMBL" id="LAZP02000103">
    <property type="protein sequence ID" value="PFH60874.1"/>
    <property type="molecule type" value="Genomic_DNA"/>
</dbReference>
<dbReference type="InterPro" id="IPR006876">
    <property type="entry name" value="LMBR1-like_membr_prot"/>
</dbReference>
<feature type="transmembrane region" description="Helical" evidence="7">
    <location>
        <begin position="355"/>
        <end position="378"/>
    </location>
</feature>
<feature type="transmembrane region" description="Helical" evidence="7">
    <location>
        <begin position="398"/>
        <end position="422"/>
    </location>
</feature>
<comment type="subcellular location">
    <subcellularLocation>
        <location evidence="1">Membrane</location>
        <topology evidence="1">Multi-pass membrane protein</topology>
    </subcellularLocation>
</comment>
<feature type="transmembrane region" description="Helical" evidence="7">
    <location>
        <begin position="12"/>
        <end position="32"/>
    </location>
</feature>
<evidence type="ECO:0000256" key="5">
    <source>
        <dbReference type="ARBA" id="ARBA00023136"/>
    </source>
</evidence>
<feature type="compositionally biased region" description="Basic residues" evidence="6">
    <location>
        <begin position="695"/>
        <end position="707"/>
    </location>
</feature>
<dbReference type="GO" id="GO:0016020">
    <property type="term" value="C:membrane"/>
    <property type="evidence" value="ECO:0007669"/>
    <property type="project" value="UniProtKB-SubCell"/>
</dbReference>
<feature type="transmembrane region" description="Helical" evidence="7">
    <location>
        <begin position="160"/>
        <end position="181"/>
    </location>
</feature>
<evidence type="ECO:0000256" key="6">
    <source>
        <dbReference type="SAM" id="MobiDB-lite"/>
    </source>
</evidence>
<protein>
    <submittedName>
        <fullName evidence="8">Uncharacterized protein</fullName>
    </submittedName>
</protein>
<gene>
    <name evidence="8" type="ORF">XA68_10187</name>
</gene>
<evidence type="ECO:0000256" key="3">
    <source>
        <dbReference type="ARBA" id="ARBA00022692"/>
    </source>
</evidence>
<evidence type="ECO:0000256" key="2">
    <source>
        <dbReference type="ARBA" id="ARBA00010487"/>
    </source>
</evidence>
<reference evidence="8 9" key="1">
    <citation type="journal article" date="2015" name="BMC Genomics">
        <title>Gene expression during zombie ant biting behavior reflects the complexity underlying fungal parasitic behavioral manipulation.</title>
        <authorList>
            <person name="de Bekker C."/>
            <person name="Ohm R.A."/>
            <person name="Loreto R.G."/>
            <person name="Sebastian A."/>
            <person name="Albert I."/>
            <person name="Merrow M."/>
            <person name="Brachmann A."/>
            <person name="Hughes D.P."/>
        </authorList>
    </citation>
    <scope>NUCLEOTIDE SEQUENCE [LARGE SCALE GENOMIC DNA]</scope>
    <source>
        <strain evidence="8 9">SC16a</strain>
    </source>
</reference>
<feature type="transmembrane region" description="Helical" evidence="7">
    <location>
        <begin position="135"/>
        <end position="154"/>
    </location>
</feature>
<feature type="transmembrane region" description="Helical" evidence="7">
    <location>
        <begin position="94"/>
        <end position="114"/>
    </location>
</feature>
<keyword evidence="4 7" id="KW-1133">Transmembrane helix</keyword>
<feature type="transmembrane region" description="Helical" evidence="7">
    <location>
        <begin position="495"/>
        <end position="515"/>
    </location>
</feature>
<dbReference type="STRING" id="268505.A0A2A9PI25"/>
<dbReference type="OrthoDB" id="203099at2759"/>
<name>A0A2A9PI25_OPHUN</name>
<dbReference type="Pfam" id="PF04791">
    <property type="entry name" value="LMBR1"/>
    <property type="match status" value="1"/>
</dbReference>
<dbReference type="PANTHER" id="PTHR21355:SF0">
    <property type="entry name" value="G-PROTEIN COUPLED RECEPTOR-ASSOCIATED PROTEIN LMBRD2"/>
    <property type="match status" value="1"/>
</dbReference>
<keyword evidence="9" id="KW-1185">Reference proteome</keyword>
<keyword evidence="3 7" id="KW-0812">Transmembrane</keyword>
<organism evidence="8 9">
    <name type="scientific">Ophiocordyceps unilateralis</name>
    <name type="common">Zombie-ant fungus</name>
    <name type="synonym">Torrubia unilateralis</name>
    <dbReference type="NCBI Taxonomy" id="268505"/>
    <lineage>
        <taxon>Eukaryota</taxon>
        <taxon>Fungi</taxon>
        <taxon>Dikarya</taxon>
        <taxon>Ascomycota</taxon>
        <taxon>Pezizomycotina</taxon>
        <taxon>Sordariomycetes</taxon>
        <taxon>Hypocreomycetidae</taxon>
        <taxon>Hypocreales</taxon>
        <taxon>Ophiocordycipitaceae</taxon>
        <taxon>Ophiocordyceps</taxon>
    </lineage>
</organism>
<keyword evidence="5 7" id="KW-0472">Membrane</keyword>
<dbReference type="AlphaFoldDB" id="A0A2A9PI25"/>
<feature type="region of interest" description="Disordered" evidence="6">
    <location>
        <begin position="572"/>
        <end position="620"/>
    </location>
</feature>
<evidence type="ECO:0000256" key="1">
    <source>
        <dbReference type="ARBA" id="ARBA00004141"/>
    </source>
</evidence>
<feature type="region of interest" description="Disordered" evidence="6">
    <location>
        <begin position="666"/>
        <end position="707"/>
    </location>
</feature>
<sequence length="707" mass="78300">MLHVTSAATPVGSTVFCLLALLFISLGVLLMLRYYLPLRSTPAFYLVPIFFALWLPSIVVILVPVDLASSAATDDDATRGIWLPHRVILVSWRITYWLTFALTWFILPILAEYSDAGYRDPDDKLKYSLQQNAQFYAIFVLAGLGGFIYTAIVYKLDFASLKAFVMAASYCWGLVFAIYLMGHGLVSIPRRLVRGASVSGSLRRLHALAPKVHDQMEDSLVALEEIEEEVSEVRRRKVGSCVEFQDWIEELASLMPNQPPTTADRANSRNSVPVVITRKYLADLTRRLTRARHARSRHLDEWNCLKGEAAEMQAILSSATSKSLDFGGSSTRTANMLTPYTRYLYYYHVAPRIRLALGGLLAVASICILWSELIRFAIPKLSIIRLSVIHHWVGGKAQVGFAGQTISCLYICYMCAAALVSVTEVKAWRGRALVKRNTAYESAFWYSSQVAKLCIPLSYNYVTFLTPEVYKKTTFYRFLGEQIESTAPGRWFDDLFPIILLFPVVATLFGLYGRVKRLLFGIDMVDDDGADPSGYGTGSWREGQRLLEQDLDGDAASRRRLDTATGLTAVAGSRSRQGPILSASAARDTTVGAGSNSRPAVTSPRPRLPPRGQFTDTEPEDDNILQILGHRMMNTIDTMETPRWLQEIGQGIKKTKWMGGDEDPFSGDGRGGDVDFRRWFGGSGGGGGGGEGGRGRGRGGRGGRIRL</sequence>
<comment type="caution">
    <text evidence="8">The sequence shown here is derived from an EMBL/GenBank/DDBJ whole genome shotgun (WGS) entry which is preliminary data.</text>
</comment>
<dbReference type="Proteomes" id="UP000037136">
    <property type="component" value="Unassembled WGS sequence"/>
</dbReference>
<evidence type="ECO:0000256" key="4">
    <source>
        <dbReference type="ARBA" id="ARBA00022989"/>
    </source>
</evidence>
<comment type="similarity">
    <text evidence="2">Belongs to the LIMR family.</text>
</comment>
<evidence type="ECO:0000313" key="8">
    <source>
        <dbReference type="EMBL" id="PFH60874.1"/>
    </source>
</evidence>
<feature type="transmembrane region" description="Helical" evidence="7">
    <location>
        <begin position="443"/>
        <end position="462"/>
    </location>
</feature>
<accession>A0A2A9PI25</accession>
<evidence type="ECO:0000256" key="7">
    <source>
        <dbReference type="SAM" id="Phobius"/>
    </source>
</evidence>
<evidence type="ECO:0000313" key="9">
    <source>
        <dbReference type="Proteomes" id="UP000037136"/>
    </source>
</evidence>
<feature type="transmembrane region" description="Helical" evidence="7">
    <location>
        <begin position="44"/>
        <end position="65"/>
    </location>
</feature>
<dbReference type="InterPro" id="IPR051584">
    <property type="entry name" value="GPCR-associated_LMBR1"/>
</dbReference>